<protein>
    <recommendedName>
        <fullName evidence="8">ABC transmembrane type-1 domain-containing protein</fullName>
    </recommendedName>
</protein>
<evidence type="ECO:0000256" key="3">
    <source>
        <dbReference type="ARBA" id="ARBA00022989"/>
    </source>
</evidence>
<comment type="caution">
    <text evidence="6">The sequence shown here is derived from an EMBL/GenBank/DDBJ whole genome shotgun (WGS) entry which is preliminary data.</text>
</comment>
<organism evidence="6 7">
    <name type="scientific">Catenuloplanes nepalensis</name>
    <dbReference type="NCBI Taxonomy" id="587533"/>
    <lineage>
        <taxon>Bacteria</taxon>
        <taxon>Bacillati</taxon>
        <taxon>Actinomycetota</taxon>
        <taxon>Actinomycetes</taxon>
        <taxon>Micromonosporales</taxon>
        <taxon>Micromonosporaceae</taxon>
        <taxon>Catenuloplanes</taxon>
    </lineage>
</organism>
<keyword evidence="2 5" id="KW-0812">Transmembrane</keyword>
<dbReference type="RefSeq" id="WP_306829276.1">
    <property type="nucleotide sequence ID" value="NZ_JAUSRA010000001.1"/>
</dbReference>
<gene>
    <name evidence="6" type="ORF">J2S43_002655</name>
</gene>
<keyword evidence="7" id="KW-1185">Reference proteome</keyword>
<feature type="transmembrane region" description="Helical" evidence="5">
    <location>
        <begin position="31"/>
        <end position="56"/>
    </location>
</feature>
<dbReference type="InterPro" id="IPR036640">
    <property type="entry name" value="ABC1_TM_sf"/>
</dbReference>
<evidence type="ECO:0000256" key="2">
    <source>
        <dbReference type="ARBA" id="ARBA00022692"/>
    </source>
</evidence>
<sequence length="140" mass="15390">MHSAAYRDLDFDGRRPVVTVLRLLRPSRGRVLLALLAFAVKDCPVWLLPLLTANIIDIVVEHRPIQLLWVNAAVLALVLIQNLPVAIVWTRLMSRITGGSAWTCVPPSPAGCNSCPSASTPAPAPRCCRRRSCGTWRTSR</sequence>
<keyword evidence="4 5" id="KW-0472">Membrane</keyword>
<dbReference type="SUPFAM" id="SSF90123">
    <property type="entry name" value="ABC transporter transmembrane region"/>
    <property type="match status" value="1"/>
</dbReference>
<accession>A0ABT9MRX9</accession>
<evidence type="ECO:0000256" key="4">
    <source>
        <dbReference type="ARBA" id="ARBA00023136"/>
    </source>
</evidence>
<evidence type="ECO:0000313" key="7">
    <source>
        <dbReference type="Proteomes" id="UP001240984"/>
    </source>
</evidence>
<evidence type="ECO:0000256" key="5">
    <source>
        <dbReference type="SAM" id="Phobius"/>
    </source>
</evidence>
<proteinExistence type="predicted"/>
<name>A0ABT9MRX9_9ACTN</name>
<dbReference type="Proteomes" id="UP001240984">
    <property type="component" value="Unassembled WGS sequence"/>
</dbReference>
<evidence type="ECO:0000313" key="6">
    <source>
        <dbReference type="EMBL" id="MDP9794143.1"/>
    </source>
</evidence>
<feature type="transmembrane region" description="Helical" evidence="5">
    <location>
        <begin position="68"/>
        <end position="89"/>
    </location>
</feature>
<keyword evidence="3 5" id="KW-1133">Transmembrane helix</keyword>
<dbReference type="EMBL" id="JAUSRA010000001">
    <property type="protein sequence ID" value="MDP9794143.1"/>
    <property type="molecule type" value="Genomic_DNA"/>
</dbReference>
<evidence type="ECO:0008006" key="8">
    <source>
        <dbReference type="Google" id="ProtNLM"/>
    </source>
</evidence>
<evidence type="ECO:0000256" key="1">
    <source>
        <dbReference type="ARBA" id="ARBA00004651"/>
    </source>
</evidence>
<comment type="subcellular location">
    <subcellularLocation>
        <location evidence="1">Cell membrane</location>
        <topology evidence="1">Multi-pass membrane protein</topology>
    </subcellularLocation>
</comment>
<dbReference type="Gene3D" id="1.20.1560.10">
    <property type="entry name" value="ABC transporter type 1, transmembrane domain"/>
    <property type="match status" value="1"/>
</dbReference>
<reference evidence="6 7" key="1">
    <citation type="submission" date="2023-07" db="EMBL/GenBank/DDBJ databases">
        <title>Sequencing the genomes of 1000 actinobacteria strains.</title>
        <authorList>
            <person name="Klenk H.-P."/>
        </authorList>
    </citation>
    <scope>NUCLEOTIDE SEQUENCE [LARGE SCALE GENOMIC DNA]</scope>
    <source>
        <strain evidence="6 7">DSM 44710</strain>
    </source>
</reference>